<dbReference type="Proteomes" id="UP000318349">
    <property type="component" value="Unassembled WGS sequence"/>
</dbReference>
<protein>
    <recommendedName>
        <fullName evidence="3">PilZ domain-containing protein</fullName>
    </recommendedName>
</protein>
<dbReference type="AlphaFoldDB" id="A0A557RW15"/>
<name>A0A557RW15_9RHOO</name>
<accession>A0A557RW15</accession>
<sequence>MQIPPFLRWNGRVWMTPPRNGGPAHADPLAELEHWIGQLPPRLPLTRARMLGTRLKALLDADTKVRVRLKMLELVDDAALRLSSEIEAQLNMASLPLSRRIHNPLIATLGVLKLLAQAYLDLAEQLSRRWIRFTVTRPLRIAIERGTLLAAHRLSLTHRAYAIGNSSSWRHLYAFHKLALQHGFANERPNTGGLALSTADHYAQAILLSAADPTAIALGDLDRVRFYLQRHVRHTRFMLAGDDAEALQAQAQGLYVLTDGTHPPIALTRYRAPLQRTQCLLDCREMLAKLQGQIDGLRLGVVPARLGLPIAARQQRYVAMLETLHDHWANPRSRSHGRTRFLPRADLVAGFAAIRPFVAGTALHRRSGEPQLSGALANLADRTSEWGILDESPGGFGLRYLRGQAQYVQVGEIIALRPHERASVLIGVTRRMVSRKENEFDIGLEILSASSIPTHVILPASGLQLRPHVPVLLLPKMPSLGARPGLLAPIGEVPPGTRITLQQHGQQLTLKTGVPLEKLSGVEIIPLSRGDT</sequence>
<evidence type="ECO:0000313" key="2">
    <source>
        <dbReference type="Proteomes" id="UP000318349"/>
    </source>
</evidence>
<proteinExistence type="predicted"/>
<evidence type="ECO:0000313" key="1">
    <source>
        <dbReference type="EMBL" id="TVO77446.1"/>
    </source>
</evidence>
<comment type="caution">
    <text evidence="1">The sequence shown here is derived from an EMBL/GenBank/DDBJ whole genome shotgun (WGS) entry which is preliminary data.</text>
</comment>
<evidence type="ECO:0008006" key="3">
    <source>
        <dbReference type="Google" id="ProtNLM"/>
    </source>
</evidence>
<gene>
    <name evidence="1" type="ORF">FHP89_09040</name>
</gene>
<reference evidence="1 2" key="1">
    <citation type="submission" date="2019-07" db="EMBL/GenBank/DDBJ databases">
        <title>The pathways for chlorine oxyanion respiration interact through the shared metabolite chlorate.</title>
        <authorList>
            <person name="Barnum T.P."/>
            <person name="Cheng Y."/>
            <person name="Hill K.A."/>
            <person name="Lucas L.N."/>
            <person name="Carlson H.K."/>
            <person name="Coates J.D."/>
        </authorList>
    </citation>
    <scope>NUCLEOTIDE SEQUENCE [LARGE SCALE GENOMIC DNA]</scope>
    <source>
        <strain evidence="1 2">SFB-1</strain>
    </source>
</reference>
<dbReference type="EMBL" id="VMNI01000007">
    <property type="protein sequence ID" value="TVO77446.1"/>
    <property type="molecule type" value="Genomic_DNA"/>
</dbReference>
<organism evidence="1 2">
    <name type="scientific">Denitromonas halophila</name>
    <dbReference type="NCBI Taxonomy" id="1629404"/>
    <lineage>
        <taxon>Bacteria</taxon>
        <taxon>Pseudomonadati</taxon>
        <taxon>Pseudomonadota</taxon>
        <taxon>Betaproteobacteria</taxon>
        <taxon>Rhodocyclales</taxon>
        <taxon>Zoogloeaceae</taxon>
        <taxon>Denitromonas</taxon>
    </lineage>
</organism>